<comment type="caution">
    <text evidence="1">The sequence shown here is derived from an EMBL/GenBank/DDBJ whole genome shotgun (WGS) entry which is preliminary data.</text>
</comment>
<name>A0ACC2WHR0_9TREE</name>
<sequence length="1336" mass="139108">MPASSIWGHPHTVTAPSPSKTHALANGIPFSQSTSRPTPIGTPTKQQHFYQQQPPASYPQQQVPYNPRLSTSSSVSSTNSAAAAGMPMSPGQNSATSTSAGGTSGIGNEGSVYLSAASSLTGVGLGGNEVDLNATLHSDSGYMIRENGNLHQVVEDAAPMRMPLNLEEDDEEHAYSREQGYYAAKSANPSINLFQHTDDAFLGPQQSQPVSIPLSTPGRLAPGITGGAAGGTVDHYDGHSGQQQIGSTGNGGRILQQPSPSRAAGPSAGSISPLPWGRNNVPNINHHNLHHHHGNNMGNNNNQVQRNAGFAGGTSAQNAPNGFDRPTSAMSGRGYGYGEQMNSREGSGGSGRETPGGNGNPNANANGLQGIGIARAESPAMAELIARVARTEAALADLNQQVASLNTLVKGLQISATTPSPSPFGGSHMGLNSNNNGSIYPGDGRLSIPMITRPASAAPTLVSHDSHSTATPTGPVGNSGNAGSTTSPRSKLQQQQQQHDIVNLTQQIAALSSSVAQLQRMQTARQSQSTGQLAERTVSPAARSAYGSHGGSPQDGQGTQRGAGSPEDAAQSVVQRLTPPNGGLAVEQSATPINSRLQGDQQSLNLDIDSNLPPPAPVTSASMLSMTPSTLSITSPVSASLNGPQQGYFPLMSGSGNSGMASATSGRPGQGGRQHSHSGIQGAQGATLAPNSQGQSQQPFQQGVANTMQSQPSSLGSRSRPNAGRSVSSSVIVPQQQGMHAMNSHSHNDWQQGGNTSGAAGMKLGFGGGNGLMTPGLGNGPRDRGDPPTPGGNTAGSAGVMVSKWEHLPLSMELQRQIVKYGIGPPNKIQSRALPFMLKGSDIIAQAPPTQERIITYVIPVVQLCLALATMQQQQQQGQQQSQQMYRGPCAIIVTTTVDQATQAHKLVRDIGAPLGIRSALAVGASGADISNDLRMMHQNRIQIVVGTPARLHDVFVKYAGNGGLPGSEVRILVLDEVDQLIARNLYENVSGIVRLLPPPRSKSSNSAVGTGATGTPAASSSFDANAPSPFYPVSPLPYATAPGGSSQNTNGGRNSAGSVMQLSVNPERQTCIFSNTIPTDVINFSQSIQVREPVRVLVRREGGPGGSSESSTAGNLRHYYLYLALAGGALGRTERDPSASSGPGTIGSGRSAQRQPDSEANKAKEYKLEALVDLLQEYPLWQAIIHVGSQSTMEAVLSKLSSRQFEGIALTQDMPAQTRQAVLAKWRQSGQTGRGARFLVAFDIVIKAPEIGQCPLVINYDLPRSVEGYAQRVAPALSSGSNNGTNSRRGGNELQSSVILNFIQAAGGDVEMLRSTECTYRFKCSEVPSSFRDLF</sequence>
<organism evidence="1 2">
    <name type="scientific">Naganishia adeliensis</name>
    <dbReference type="NCBI Taxonomy" id="92952"/>
    <lineage>
        <taxon>Eukaryota</taxon>
        <taxon>Fungi</taxon>
        <taxon>Dikarya</taxon>
        <taxon>Basidiomycota</taxon>
        <taxon>Agaricomycotina</taxon>
        <taxon>Tremellomycetes</taxon>
        <taxon>Filobasidiales</taxon>
        <taxon>Filobasidiaceae</taxon>
        <taxon>Naganishia</taxon>
    </lineage>
</organism>
<accession>A0ACC2WHR0</accession>
<evidence type="ECO:0000313" key="2">
    <source>
        <dbReference type="Proteomes" id="UP001230649"/>
    </source>
</evidence>
<dbReference type="Proteomes" id="UP001230649">
    <property type="component" value="Unassembled WGS sequence"/>
</dbReference>
<keyword evidence="2" id="KW-1185">Reference proteome</keyword>
<gene>
    <name evidence="1" type="ORF">QFC20_002727</name>
</gene>
<dbReference type="EMBL" id="JASBWS010000021">
    <property type="protein sequence ID" value="KAJ9110961.1"/>
    <property type="molecule type" value="Genomic_DNA"/>
</dbReference>
<evidence type="ECO:0000313" key="1">
    <source>
        <dbReference type="EMBL" id="KAJ9110961.1"/>
    </source>
</evidence>
<reference evidence="1" key="1">
    <citation type="submission" date="2023-04" db="EMBL/GenBank/DDBJ databases">
        <title>Draft Genome sequencing of Naganishia species isolated from polar environments using Oxford Nanopore Technology.</title>
        <authorList>
            <person name="Leo P."/>
            <person name="Venkateswaran K."/>
        </authorList>
    </citation>
    <scope>NUCLEOTIDE SEQUENCE</scope>
    <source>
        <strain evidence="1">MNA-CCFEE 5262</strain>
    </source>
</reference>
<protein>
    <submittedName>
        <fullName evidence="1">Uncharacterized protein</fullName>
    </submittedName>
</protein>
<proteinExistence type="predicted"/>